<comment type="subcellular location">
    <subcellularLocation>
        <location evidence="1">Secreted</location>
    </subcellularLocation>
</comment>
<keyword evidence="3" id="KW-0964">Secreted</keyword>
<dbReference type="EMBL" id="JAUYZG010000020">
    <property type="protein sequence ID" value="KAK2876843.1"/>
    <property type="molecule type" value="Genomic_DNA"/>
</dbReference>
<evidence type="ECO:0000256" key="7">
    <source>
        <dbReference type="SAM" id="MobiDB-lite"/>
    </source>
</evidence>
<name>A0AA88TD86_9TELE</name>
<sequence length="138" mass="15747">MSRGQGGCNQDIQIPSHDFPSRSRLSSKEWEELSFVCLCAQDEPVEETLASQVASLLKRSKSHQFYGLMGKRSEVVQPVKMERRRHKGDMFVGLMGKRSLGGDFRKTIPESSTAMDKSGDLNKQTADVRDEWDRLQYY</sequence>
<feature type="compositionally biased region" description="Polar residues" evidence="7">
    <location>
        <begin position="109"/>
        <end position="123"/>
    </location>
</feature>
<dbReference type="Proteomes" id="UP001187343">
    <property type="component" value="Unassembled WGS sequence"/>
</dbReference>
<dbReference type="PANTHER" id="PTHR11250:SF5">
    <property type="entry name" value="PROTACHYKININ-1-LIKE ISOFORM X1-RELATED"/>
    <property type="match status" value="1"/>
</dbReference>
<protein>
    <submittedName>
        <fullName evidence="8">Uncharacterized protein</fullName>
    </submittedName>
</protein>
<evidence type="ECO:0000313" key="9">
    <source>
        <dbReference type="Proteomes" id="UP001187343"/>
    </source>
</evidence>
<keyword evidence="4" id="KW-0165">Cleavage on pair of basic residues</keyword>
<evidence type="ECO:0000256" key="3">
    <source>
        <dbReference type="ARBA" id="ARBA00022525"/>
    </source>
</evidence>
<reference evidence="8" key="1">
    <citation type="submission" date="2023-08" db="EMBL/GenBank/DDBJ databases">
        <title>Chromosome-level Genome Assembly of mud carp (Cirrhinus molitorella).</title>
        <authorList>
            <person name="Liu H."/>
        </authorList>
    </citation>
    <scope>NUCLEOTIDE SEQUENCE</scope>
    <source>
        <strain evidence="8">Prfri</strain>
        <tissue evidence="8">Muscle</tissue>
    </source>
</reference>
<feature type="region of interest" description="Disordered" evidence="7">
    <location>
        <begin position="1"/>
        <end position="23"/>
    </location>
</feature>
<dbReference type="PROSITE" id="PS00267">
    <property type="entry name" value="TACHYKININ"/>
    <property type="match status" value="2"/>
</dbReference>
<evidence type="ECO:0000256" key="1">
    <source>
        <dbReference type="ARBA" id="ARBA00004613"/>
    </source>
</evidence>
<gene>
    <name evidence="8" type="ORF">Q8A67_020939</name>
</gene>
<comment type="caution">
    <text evidence="8">The sequence shown here is derived from an EMBL/GenBank/DDBJ whole genome shotgun (WGS) entry which is preliminary data.</text>
</comment>
<evidence type="ECO:0000256" key="4">
    <source>
        <dbReference type="ARBA" id="ARBA00022685"/>
    </source>
</evidence>
<dbReference type="GO" id="GO:0005576">
    <property type="term" value="C:extracellular region"/>
    <property type="evidence" value="ECO:0007669"/>
    <property type="project" value="UniProtKB-SubCell"/>
</dbReference>
<feature type="region of interest" description="Disordered" evidence="7">
    <location>
        <begin position="102"/>
        <end position="123"/>
    </location>
</feature>
<evidence type="ECO:0000256" key="6">
    <source>
        <dbReference type="ARBA" id="ARBA00022815"/>
    </source>
</evidence>
<comment type="similarity">
    <text evidence="2">Belongs to the tachykinin family.</text>
</comment>
<evidence type="ECO:0000256" key="5">
    <source>
        <dbReference type="ARBA" id="ARBA00022729"/>
    </source>
</evidence>
<keyword evidence="5" id="KW-0732">Signal</keyword>
<dbReference type="PANTHER" id="PTHR11250">
    <property type="entry name" value="TACHYKININ"/>
    <property type="match status" value="1"/>
</dbReference>
<keyword evidence="9" id="KW-1185">Reference proteome</keyword>
<organism evidence="8 9">
    <name type="scientific">Cirrhinus molitorella</name>
    <name type="common">mud carp</name>
    <dbReference type="NCBI Taxonomy" id="172907"/>
    <lineage>
        <taxon>Eukaryota</taxon>
        <taxon>Metazoa</taxon>
        <taxon>Chordata</taxon>
        <taxon>Craniata</taxon>
        <taxon>Vertebrata</taxon>
        <taxon>Euteleostomi</taxon>
        <taxon>Actinopterygii</taxon>
        <taxon>Neopterygii</taxon>
        <taxon>Teleostei</taxon>
        <taxon>Ostariophysi</taxon>
        <taxon>Cypriniformes</taxon>
        <taxon>Cyprinidae</taxon>
        <taxon>Labeoninae</taxon>
        <taxon>Labeonini</taxon>
        <taxon>Cirrhinus</taxon>
    </lineage>
</organism>
<evidence type="ECO:0000256" key="2">
    <source>
        <dbReference type="ARBA" id="ARBA00007518"/>
    </source>
</evidence>
<keyword evidence="6" id="KW-0027">Amidation</keyword>
<evidence type="ECO:0000313" key="8">
    <source>
        <dbReference type="EMBL" id="KAK2876843.1"/>
    </source>
</evidence>
<dbReference type="AlphaFoldDB" id="A0AA88TD86"/>
<dbReference type="InterPro" id="IPR013055">
    <property type="entry name" value="Tachy_Neuro_lke_CS"/>
</dbReference>
<proteinExistence type="inferred from homology"/>
<accession>A0AA88TD86</accession>